<accession>A0A6I9TVN7</accession>
<gene>
    <name evidence="3" type="primary">LOC105167394</name>
</gene>
<dbReference type="Proteomes" id="UP000504604">
    <property type="component" value="Linkage group LG8"/>
</dbReference>
<dbReference type="InterPro" id="IPR004252">
    <property type="entry name" value="Probable_transposase_24"/>
</dbReference>
<dbReference type="KEGG" id="sind:105167394"/>
<dbReference type="GeneID" id="105167394"/>
<feature type="compositionally biased region" description="Basic and acidic residues" evidence="1">
    <location>
        <begin position="35"/>
        <end position="44"/>
    </location>
</feature>
<protein>
    <submittedName>
        <fullName evidence="3">Uncharacterized protein LOC105167394</fullName>
    </submittedName>
</protein>
<dbReference type="RefSeq" id="XP_011085391.1">
    <property type="nucleotide sequence ID" value="XM_011087089.2"/>
</dbReference>
<dbReference type="InParanoid" id="A0A6I9TVN7"/>
<evidence type="ECO:0000256" key="1">
    <source>
        <dbReference type="SAM" id="MobiDB-lite"/>
    </source>
</evidence>
<feature type="region of interest" description="Disordered" evidence="1">
    <location>
        <begin position="35"/>
        <end position="54"/>
    </location>
</feature>
<evidence type="ECO:0000313" key="2">
    <source>
        <dbReference type="Proteomes" id="UP000504604"/>
    </source>
</evidence>
<keyword evidence="2" id="KW-1185">Reference proteome</keyword>
<dbReference type="AlphaFoldDB" id="A0A6I9TVN7"/>
<name>A0A6I9TVN7_SESIN</name>
<reference evidence="3" key="1">
    <citation type="submission" date="2025-08" db="UniProtKB">
        <authorList>
            <consortium name="RefSeq"/>
        </authorList>
    </citation>
    <scope>IDENTIFICATION</scope>
</reference>
<dbReference type="Pfam" id="PF03004">
    <property type="entry name" value="Transposase_24"/>
    <property type="match status" value="1"/>
</dbReference>
<sequence length="125" mass="14343">MEVFEKVYKKKEDRQWSGPRVEEVAEMFLRLMEERQRQQNHNEELPLSSEGSVAPNEQQVWMSATGGWKRGRVFGLGIEAHHSIIGPSQVTQLIAPSCSPPQPQHPDIDERVLALEHYIESIDPK</sequence>
<organism evidence="2 3">
    <name type="scientific">Sesamum indicum</name>
    <name type="common">Oriental sesame</name>
    <name type="synonym">Sesamum orientale</name>
    <dbReference type="NCBI Taxonomy" id="4182"/>
    <lineage>
        <taxon>Eukaryota</taxon>
        <taxon>Viridiplantae</taxon>
        <taxon>Streptophyta</taxon>
        <taxon>Embryophyta</taxon>
        <taxon>Tracheophyta</taxon>
        <taxon>Spermatophyta</taxon>
        <taxon>Magnoliopsida</taxon>
        <taxon>eudicotyledons</taxon>
        <taxon>Gunneridae</taxon>
        <taxon>Pentapetalae</taxon>
        <taxon>asterids</taxon>
        <taxon>lamiids</taxon>
        <taxon>Lamiales</taxon>
        <taxon>Pedaliaceae</taxon>
        <taxon>Sesamum</taxon>
    </lineage>
</organism>
<evidence type="ECO:0000313" key="3">
    <source>
        <dbReference type="RefSeq" id="XP_011085391.1"/>
    </source>
</evidence>
<proteinExistence type="predicted"/>